<organism evidence="1 2">
    <name type="scientific">Maribacter polysiphoniae</name>
    <dbReference type="NCBI Taxonomy" id="429344"/>
    <lineage>
        <taxon>Bacteria</taxon>
        <taxon>Pseudomonadati</taxon>
        <taxon>Bacteroidota</taxon>
        <taxon>Flavobacteriia</taxon>
        <taxon>Flavobacteriales</taxon>
        <taxon>Flavobacteriaceae</taxon>
        <taxon>Maribacter</taxon>
    </lineage>
</organism>
<name>A0A316DZJ8_9FLAO</name>
<proteinExistence type="predicted"/>
<accession>A0A316DZJ8</accession>
<dbReference type="Gene3D" id="2.60.40.2340">
    <property type="match status" value="2"/>
</dbReference>
<evidence type="ECO:0000313" key="2">
    <source>
        <dbReference type="Proteomes" id="UP000245667"/>
    </source>
</evidence>
<comment type="caution">
    <text evidence="1">The sequence shown here is derived from an EMBL/GenBank/DDBJ whole genome shotgun (WGS) entry which is preliminary data.</text>
</comment>
<protein>
    <recommendedName>
        <fullName evidence="3">Ig-like domain-containing protein</fullName>
    </recommendedName>
</protein>
<dbReference type="AlphaFoldDB" id="A0A316DZJ8"/>
<gene>
    <name evidence="1" type="ORF">LX92_02669</name>
</gene>
<evidence type="ECO:0000313" key="1">
    <source>
        <dbReference type="EMBL" id="PWK22732.1"/>
    </source>
</evidence>
<dbReference type="PROSITE" id="PS51257">
    <property type="entry name" value="PROKAR_LIPOPROTEIN"/>
    <property type="match status" value="1"/>
</dbReference>
<evidence type="ECO:0008006" key="3">
    <source>
        <dbReference type="Google" id="ProtNLM"/>
    </source>
</evidence>
<reference evidence="1 2" key="1">
    <citation type="submission" date="2018-05" db="EMBL/GenBank/DDBJ databases">
        <title>Genomic Encyclopedia of Archaeal and Bacterial Type Strains, Phase II (KMG-II): from individual species to whole genera.</title>
        <authorList>
            <person name="Goeker M."/>
        </authorList>
    </citation>
    <scope>NUCLEOTIDE SEQUENCE [LARGE SCALE GENOMIC DNA]</scope>
    <source>
        <strain evidence="1 2">DSM 23514</strain>
    </source>
</reference>
<sequence length="637" mass="71075">MLKNPLTLVLLTMLFIGCSKSESTNPTIIPEEILSDAKEISSFKIALGNEEYTAIIRNDSVLYTFPATTVLTALEPVITFSEKAEIDPASGEAVDFTNPVKYTVTAEDESKKEYMAVLDKYDSEKEIKWVSFDVSGSYSSGIYAQNPADIDTLYYTFTYADITDLQAEIEVSEGATVEPDPAGISDYSSPVKYTVTGADGTTNEVFVWAKNWPLKQVKIDGFVYNEFDEVTLGGDITFEVNELTPYQDSIQVRLFSELESFDLDIKSINEETKEITATLPDSYTNNRFALEVSIASDNTDESDGFRLLNGKLNFKEVMTPYNNGNPIPIETVIWPGHYLDIFVYLKDDAVDDHEFFLLKDGIYYEMTVKQTFNNFITTGIRVEMPDLPDILPEGGTDYKLVIRNAEGEETFDLTNGEGNKINVVLAQAPEVNSLSTYTVQKDGTFKIMGENLLVGPIIGYTNSSILSDRSSIRLSDAQGSSYYIYSDTVDANGNLVIDLSSRSYMPSGSYGIFFSSNVKLFSEVATGLTVTVTQLPSEHPSLEVSNAKLYGNNHASLPKQILLTFNENIDNYNIKSIVTGREETVVIENYFFYPTTVLTGTLTDDEYGLTLRDRDGYVVVEDNGVDYRIYFTLQMEF</sequence>
<dbReference type="Proteomes" id="UP000245667">
    <property type="component" value="Unassembled WGS sequence"/>
</dbReference>
<dbReference type="EMBL" id="QGGQ01000006">
    <property type="protein sequence ID" value="PWK22732.1"/>
    <property type="molecule type" value="Genomic_DNA"/>
</dbReference>